<dbReference type="GO" id="GO:0005886">
    <property type="term" value="C:plasma membrane"/>
    <property type="evidence" value="ECO:0007669"/>
    <property type="project" value="UniProtKB-SubCell"/>
</dbReference>
<dbReference type="FunFam" id="3.40.50.300:FF:000589">
    <property type="entry name" value="ABC transporter, ATP-binding subunit"/>
    <property type="match status" value="1"/>
</dbReference>
<evidence type="ECO:0000256" key="6">
    <source>
        <dbReference type="ARBA" id="ARBA00022840"/>
    </source>
</evidence>
<dbReference type="InterPro" id="IPR050763">
    <property type="entry name" value="ABC_transporter_ATP-binding"/>
</dbReference>
<protein>
    <submittedName>
        <fullName evidence="12">ABC transporter</fullName>
    </submittedName>
</protein>
<evidence type="ECO:0000313" key="13">
    <source>
        <dbReference type="Proteomes" id="UP000019753"/>
    </source>
</evidence>
<comment type="similarity">
    <text evidence="2">Belongs to the ABC transporter superfamily.</text>
</comment>
<keyword evidence="7" id="KW-1278">Translocase</keyword>
<feature type="compositionally biased region" description="Low complexity" evidence="10">
    <location>
        <begin position="319"/>
        <end position="328"/>
    </location>
</feature>
<dbReference type="InterPro" id="IPR003593">
    <property type="entry name" value="AAA+_ATPase"/>
</dbReference>
<keyword evidence="3" id="KW-0813">Transport</keyword>
<evidence type="ECO:0000256" key="2">
    <source>
        <dbReference type="ARBA" id="ARBA00005417"/>
    </source>
</evidence>
<dbReference type="InterPro" id="IPR027417">
    <property type="entry name" value="P-loop_NTPase"/>
</dbReference>
<dbReference type="Proteomes" id="UP000019753">
    <property type="component" value="Unassembled WGS sequence"/>
</dbReference>
<dbReference type="EMBL" id="AXCW01000067">
    <property type="protein sequence ID" value="EYR63797.1"/>
    <property type="molecule type" value="Genomic_DNA"/>
</dbReference>
<evidence type="ECO:0000259" key="11">
    <source>
        <dbReference type="PROSITE" id="PS50893"/>
    </source>
</evidence>
<evidence type="ECO:0000256" key="5">
    <source>
        <dbReference type="ARBA" id="ARBA00022741"/>
    </source>
</evidence>
<dbReference type="InterPro" id="IPR003439">
    <property type="entry name" value="ABC_transporter-like_ATP-bd"/>
</dbReference>
<dbReference type="RefSeq" id="WP_081802455.1">
    <property type="nucleotide sequence ID" value="NZ_AXCW01000067.1"/>
</dbReference>
<evidence type="ECO:0000256" key="7">
    <source>
        <dbReference type="ARBA" id="ARBA00022967"/>
    </source>
</evidence>
<dbReference type="InterPro" id="IPR017871">
    <property type="entry name" value="ABC_transporter-like_CS"/>
</dbReference>
<feature type="region of interest" description="Disordered" evidence="10">
    <location>
        <begin position="297"/>
        <end position="339"/>
    </location>
</feature>
<evidence type="ECO:0000256" key="3">
    <source>
        <dbReference type="ARBA" id="ARBA00022448"/>
    </source>
</evidence>
<evidence type="ECO:0000256" key="4">
    <source>
        <dbReference type="ARBA" id="ARBA00022475"/>
    </source>
</evidence>
<comment type="caution">
    <text evidence="12">The sequence shown here is derived from an EMBL/GenBank/DDBJ whole genome shotgun (WGS) entry which is preliminary data.</text>
</comment>
<keyword evidence="8" id="KW-0472">Membrane</keyword>
<organism evidence="12 13">
    <name type="scientific">Actinotalea ferrariae CF5-4</name>
    <dbReference type="NCBI Taxonomy" id="948458"/>
    <lineage>
        <taxon>Bacteria</taxon>
        <taxon>Bacillati</taxon>
        <taxon>Actinomycetota</taxon>
        <taxon>Actinomycetes</taxon>
        <taxon>Micrococcales</taxon>
        <taxon>Cellulomonadaceae</taxon>
        <taxon>Actinotalea</taxon>
    </lineage>
</organism>
<evidence type="ECO:0000256" key="8">
    <source>
        <dbReference type="ARBA" id="ARBA00023136"/>
    </source>
</evidence>
<keyword evidence="5" id="KW-0547">Nucleotide-binding</keyword>
<gene>
    <name evidence="12" type="ORF">N866_18285</name>
</gene>
<dbReference type="OrthoDB" id="9804819at2"/>
<dbReference type="GO" id="GO:0005524">
    <property type="term" value="F:ATP binding"/>
    <property type="evidence" value="ECO:0007669"/>
    <property type="project" value="UniProtKB-KW"/>
</dbReference>
<evidence type="ECO:0000256" key="9">
    <source>
        <dbReference type="ARBA" id="ARBA00023251"/>
    </source>
</evidence>
<name>A0A021VXH6_9CELL</name>
<evidence type="ECO:0000256" key="10">
    <source>
        <dbReference type="SAM" id="MobiDB-lite"/>
    </source>
</evidence>
<keyword evidence="4" id="KW-1003">Cell membrane</keyword>
<dbReference type="Gene3D" id="3.40.50.300">
    <property type="entry name" value="P-loop containing nucleotide triphosphate hydrolases"/>
    <property type="match status" value="1"/>
</dbReference>
<dbReference type="PROSITE" id="PS00211">
    <property type="entry name" value="ABC_TRANSPORTER_1"/>
    <property type="match status" value="1"/>
</dbReference>
<dbReference type="SMART" id="SM00382">
    <property type="entry name" value="AAA"/>
    <property type="match status" value="1"/>
</dbReference>
<dbReference type="GO" id="GO:0046677">
    <property type="term" value="P:response to antibiotic"/>
    <property type="evidence" value="ECO:0007669"/>
    <property type="project" value="UniProtKB-KW"/>
</dbReference>
<dbReference type="AlphaFoldDB" id="A0A021VXH6"/>
<comment type="subcellular location">
    <subcellularLocation>
        <location evidence="1">Cell membrane</location>
        <topology evidence="1">Peripheral membrane protein</topology>
    </subcellularLocation>
</comment>
<dbReference type="PANTHER" id="PTHR42711">
    <property type="entry name" value="ABC TRANSPORTER ATP-BINDING PROTEIN"/>
    <property type="match status" value="1"/>
</dbReference>
<evidence type="ECO:0000313" key="12">
    <source>
        <dbReference type="EMBL" id="EYR63797.1"/>
    </source>
</evidence>
<feature type="domain" description="ABC transporter" evidence="11">
    <location>
        <begin position="4"/>
        <end position="229"/>
    </location>
</feature>
<proteinExistence type="inferred from homology"/>
<keyword evidence="13" id="KW-1185">Reference proteome</keyword>
<dbReference type="PANTHER" id="PTHR42711:SF5">
    <property type="entry name" value="ABC TRANSPORTER ATP-BINDING PROTEIN NATA"/>
    <property type="match status" value="1"/>
</dbReference>
<dbReference type="GO" id="GO:0016887">
    <property type="term" value="F:ATP hydrolysis activity"/>
    <property type="evidence" value="ECO:0007669"/>
    <property type="project" value="InterPro"/>
</dbReference>
<accession>A0A021VXH6</accession>
<sequence length="339" mass="36368">MAVVEVEHLTKRYGDLTAVDDVSFSLEPGEVFALLGPNGAGKTTTVEILEGARPRTSGSVRVLGHDPARRPRELRERTGVVLQEAGFEEEFTVAELVELHGRMYPRRVATAAVVEQVGLTDKAHARVRTLSGGQRRRLDLALGLVGAPELLFLDEPTTGFDPGARRRAWDLVEGLRRDGTTVLLTTHYLDEAEHLADRVAVVVRGRLVALGTPAELGARRQDAVVTFRLPETVDLSALPALDGVLVPDGLDWHLTTARPTAALHTLTGWAAGRELEIPALTVRRPSLEDVYLGLVAGAGETGPDDPADDGRPTRRRGPRASGAGSATPGRGGRLASRRS</sequence>
<dbReference type="Pfam" id="PF00005">
    <property type="entry name" value="ABC_tran"/>
    <property type="match status" value="1"/>
</dbReference>
<reference evidence="12 13" key="1">
    <citation type="submission" date="2014-01" db="EMBL/GenBank/DDBJ databases">
        <title>Actinotalea ferrariae CF5-4.</title>
        <authorList>
            <person name="Chen F."/>
            <person name="Li Y."/>
            <person name="Wang G."/>
        </authorList>
    </citation>
    <scope>NUCLEOTIDE SEQUENCE [LARGE SCALE GENOMIC DNA]</scope>
    <source>
        <strain evidence="12 13">CF5-4</strain>
    </source>
</reference>
<evidence type="ECO:0000256" key="1">
    <source>
        <dbReference type="ARBA" id="ARBA00004202"/>
    </source>
</evidence>
<keyword evidence="9" id="KW-0046">Antibiotic resistance</keyword>
<dbReference type="PROSITE" id="PS50893">
    <property type="entry name" value="ABC_TRANSPORTER_2"/>
    <property type="match status" value="1"/>
</dbReference>
<dbReference type="SUPFAM" id="SSF52540">
    <property type="entry name" value="P-loop containing nucleoside triphosphate hydrolases"/>
    <property type="match status" value="1"/>
</dbReference>
<keyword evidence="6" id="KW-0067">ATP-binding</keyword>